<evidence type="ECO:0000313" key="6">
    <source>
        <dbReference type="Proteomes" id="UP000810292"/>
    </source>
</evidence>
<dbReference type="EMBL" id="JADIMF010000051">
    <property type="protein sequence ID" value="MBO8468789.1"/>
    <property type="molecule type" value="Genomic_DNA"/>
</dbReference>
<protein>
    <submittedName>
        <fullName evidence="5">MarR family transcriptional regulator</fullName>
    </submittedName>
</protein>
<dbReference type="PRINTS" id="PR00598">
    <property type="entry name" value="HTHMARR"/>
</dbReference>
<organism evidence="5 6">
    <name type="scientific">Candidatus Ornithospirochaeta stercoravium</name>
    <dbReference type="NCBI Taxonomy" id="2840897"/>
    <lineage>
        <taxon>Bacteria</taxon>
        <taxon>Pseudomonadati</taxon>
        <taxon>Spirochaetota</taxon>
        <taxon>Spirochaetia</taxon>
        <taxon>Spirochaetales</taxon>
        <taxon>Spirochaetaceae</taxon>
        <taxon>Spirochaetaceae incertae sedis</taxon>
        <taxon>Candidatus Ornithospirochaeta</taxon>
    </lineage>
</organism>
<dbReference type="PROSITE" id="PS50995">
    <property type="entry name" value="HTH_MARR_2"/>
    <property type="match status" value="1"/>
</dbReference>
<accession>A0A9D9IBI5</accession>
<dbReference type="PANTHER" id="PTHR42756:SF1">
    <property type="entry name" value="TRANSCRIPTIONAL REPRESSOR OF EMRAB OPERON"/>
    <property type="match status" value="1"/>
</dbReference>
<dbReference type="PANTHER" id="PTHR42756">
    <property type="entry name" value="TRANSCRIPTIONAL REGULATOR, MARR"/>
    <property type="match status" value="1"/>
</dbReference>
<dbReference type="Proteomes" id="UP000810292">
    <property type="component" value="Unassembled WGS sequence"/>
</dbReference>
<dbReference type="GO" id="GO:0003700">
    <property type="term" value="F:DNA-binding transcription factor activity"/>
    <property type="evidence" value="ECO:0007669"/>
    <property type="project" value="InterPro"/>
</dbReference>
<keyword evidence="1" id="KW-0805">Transcription regulation</keyword>
<dbReference type="InterPro" id="IPR036390">
    <property type="entry name" value="WH_DNA-bd_sf"/>
</dbReference>
<dbReference type="SMART" id="SM00347">
    <property type="entry name" value="HTH_MARR"/>
    <property type="match status" value="1"/>
</dbReference>
<evidence type="ECO:0000256" key="1">
    <source>
        <dbReference type="ARBA" id="ARBA00023015"/>
    </source>
</evidence>
<keyword evidence="3" id="KW-0804">Transcription</keyword>
<evidence type="ECO:0000256" key="3">
    <source>
        <dbReference type="ARBA" id="ARBA00023163"/>
    </source>
</evidence>
<dbReference type="SUPFAM" id="SSF46785">
    <property type="entry name" value="Winged helix' DNA-binding domain"/>
    <property type="match status" value="1"/>
</dbReference>
<gene>
    <name evidence="5" type="ORF">IAA72_03270</name>
</gene>
<dbReference type="GO" id="GO:0003677">
    <property type="term" value="F:DNA binding"/>
    <property type="evidence" value="ECO:0007669"/>
    <property type="project" value="UniProtKB-KW"/>
</dbReference>
<dbReference type="Gene3D" id="1.10.10.10">
    <property type="entry name" value="Winged helix-like DNA-binding domain superfamily/Winged helix DNA-binding domain"/>
    <property type="match status" value="1"/>
</dbReference>
<evidence type="ECO:0000259" key="4">
    <source>
        <dbReference type="PROSITE" id="PS50995"/>
    </source>
</evidence>
<reference evidence="5" key="1">
    <citation type="submission" date="2020-10" db="EMBL/GenBank/DDBJ databases">
        <authorList>
            <person name="Gilroy R."/>
        </authorList>
    </citation>
    <scope>NUCLEOTIDE SEQUENCE</scope>
    <source>
        <strain evidence="5">14700</strain>
    </source>
</reference>
<name>A0A9D9IBI5_9SPIO</name>
<dbReference type="InterPro" id="IPR000835">
    <property type="entry name" value="HTH_MarR-typ"/>
</dbReference>
<keyword evidence="2" id="KW-0238">DNA-binding</keyword>
<dbReference type="InterPro" id="IPR022689">
    <property type="entry name" value="Iron_dep_repressor"/>
</dbReference>
<sequence length="143" mass="16378">MRLTLNQLLFRTSQAKDEVLLPVLTELGLGRGQPRILTYLLDHESGTQNEIANYFEVDPASVSRMVETLRKNGFITRTAIEDCRRSNKLELTDKGKSTAEIWREKYRALESKLLAGFSEEEKHQLEELLQRVLDNARKGSGNE</sequence>
<dbReference type="SMART" id="SM00529">
    <property type="entry name" value="HTH_DTXR"/>
    <property type="match status" value="1"/>
</dbReference>
<evidence type="ECO:0000256" key="2">
    <source>
        <dbReference type="ARBA" id="ARBA00023125"/>
    </source>
</evidence>
<reference evidence="5" key="2">
    <citation type="journal article" date="2021" name="PeerJ">
        <title>Extensive microbial diversity within the chicken gut microbiome revealed by metagenomics and culture.</title>
        <authorList>
            <person name="Gilroy R."/>
            <person name="Ravi A."/>
            <person name="Getino M."/>
            <person name="Pursley I."/>
            <person name="Horton D.L."/>
            <person name="Alikhan N.F."/>
            <person name="Baker D."/>
            <person name="Gharbi K."/>
            <person name="Hall N."/>
            <person name="Watson M."/>
            <person name="Adriaenssens E.M."/>
            <person name="Foster-Nyarko E."/>
            <person name="Jarju S."/>
            <person name="Secka A."/>
            <person name="Antonio M."/>
            <person name="Oren A."/>
            <person name="Chaudhuri R.R."/>
            <person name="La Ragione R."/>
            <person name="Hildebrand F."/>
            <person name="Pallen M.J."/>
        </authorList>
    </citation>
    <scope>NUCLEOTIDE SEQUENCE</scope>
    <source>
        <strain evidence="5">14700</strain>
    </source>
</reference>
<feature type="domain" description="HTH marR-type" evidence="4">
    <location>
        <begin position="2"/>
        <end position="134"/>
    </location>
</feature>
<dbReference type="GO" id="GO:0046914">
    <property type="term" value="F:transition metal ion binding"/>
    <property type="evidence" value="ECO:0007669"/>
    <property type="project" value="InterPro"/>
</dbReference>
<dbReference type="Pfam" id="PF01047">
    <property type="entry name" value="MarR"/>
    <property type="match status" value="1"/>
</dbReference>
<dbReference type="AlphaFoldDB" id="A0A9D9IBI5"/>
<proteinExistence type="predicted"/>
<dbReference type="InterPro" id="IPR036388">
    <property type="entry name" value="WH-like_DNA-bd_sf"/>
</dbReference>
<comment type="caution">
    <text evidence="5">The sequence shown here is derived from an EMBL/GenBank/DDBJ whole genome shotgun (WGS) entry which is preliminary data.</text>
</comment>
<evidence type="ECO:0000313" key="5">
    <source>
        <dbReference type="EMBL" id="MBO8468789.1"/>
    </source>
</evidence>